<dbReference type="GO" id="GO:0016616">
    <property type="term" value="F:oxidoreductase activity, acting on the CH-OH group of donors, NAD or NADP as acceptor"/>
    <property type="evidence" value="ECO:0007669"/>
    <property type="project" value="TreeGrafter"/>
</dbReference>
<evidence type="ECO:0000313" key="4">
    <source>
        <dbReference type="Proteomes" id="UP000293360"/>
    </source>
</evidence>
<dbReference type="OrthoDB" id="1933717at2759"/>
<dbReference type="CDD" id="cd05233">
    <property type="entry name" value="SDR_c"/>
    <property type="match status" value="1"/>
</dbReference>
<dbReference type="Gene3D" id="3.40.50.720">
    <property type="entry name" value="NAD(P)-binding Rossmann-like Domain"/>
    <property type="match status" value="1"/>
</dbReference>
<dbReference type="SUPFAM" id="SSF51735">
    <property type="entry name" value="NAD(P)-binding Rossmann-fold domains"/>
    <property type="match status" value="1"/>
</dbReference>
<dbReference type="Proteomes" id="UP000293360">
    <property type="component" value="Unassembled WGS sequence"/>
</dbReference>
<proteinExistence type="inferred from homology"/>
<evidence type="ECO:0000256" key="2">
    <source>
        <dbReference type="ARBA" id="ARBA00023002"/>
    </source>
</evidence>
<dbReference type="PRINTS" id="PR00081">
    <property type="entry name" value="GDHRDH"/>
</dbReference>
<dbReference type="PANTHER" id="PTHR42760">
    <property type="entry name" value="SHORT-CHAIN DEHYDROGENASES/REDUCTASES FAMILY MEMBER"/>
    <property type="match status" value="1"/>
</dbReference>
<comment type="similarity">
    <text evidence="1">Belongs to the short-chain dehydrogenases/reductases (SDR) family.</text>
</comment>
<evidence type="ECO:0000256" key="1">
    <source>
        <dbReference type="ARBA" id="ARBA00006484"/>
    </source>
</evidence>
<dbReference type="EMBL" id="QJNU01001272">
    <property type="protein sequence ID" value="RYO77682.1"/>
    <property type="molecule type" value="Genomic_DNA"/>
</dbReference>
<sequence length="303" mass="32678">MADWASSPPPSFGVGFVPTLHHKVPAALEPTSNPLPSPFVVVVTGASRGIGRATAEAFAKAGATGLILTARTLEALEETKEICRTAARSSELKISALAANSGDEAATREIADVVRTEHGRLDVLINNAGLVCTDATAWNKIDGIRPDQVRVPMECNYIGRFLTMHYLLPILLDSPDGAKTVVNVTSVCSHFTGFGALGFNVSALASNRLTETAAESYADRGLLCYSVHPGTVYTTPPPGMDLKVLEHGLDEPDLCGAFCLWLVRKKPEWLSGRYLSAEWDTVELEQKREEIVQGDKLKFKMVV</sequence>
<evidence type="ECO:0000313" key="3">
    <source>
        <dbReference type="EMBL" id="RYO77682.1"/>
    </source>
</evidence>
<accession>A0A4Q4SVX4</accession>
<reference evidence="3 4" key="1">
    <citation type="submission" date="2018-06" db="EMBL/GenBank/DDBJ databases">
        <title>Complete Genomes of Monosporascus.</title>
        <authorList>
            <person name="Robinson A.J."/>
            <person name="Natvig D.O."/>
        </authorList>
    </citation>
    <scope>NUCLEOTIDE SEQUENCE [LARGE SCALE GENOMIC DNA]</scope>
    <source>
        <strain evidence="3 4">CBS 110550</strain>
    </source>
</reference>
<keyword evidence="4" id="KW-1185">Reference proteome</keyword>
<dbReference type="InterPro" id="IPR002347">
    <property type="entry name" value="SDR_fam"/>
</dbReference>
<dbReference type="AlphaFoldDB" id="A0A4Q4SVX4"/>
<dbReference type="Pfam" id="PF00106">
    <property type="entry name" value="adh_short"/>
    <property type="match status" value="1"/>
</dbReference>
<organism evidence="3 4">
    <name type="scientific">Monosporascus ibericus</name>
    <dbReference type="NCBI Taxonomy" id="155417"/>
    <lineage>
        <taxon>Eukaryota</taxon>
        <taxon>Fungi</taxon>
        <taxon>Dikarya</taxon>
        <taxon>Ascomycota</taxon>
        <taxon>Pezizomycotina</taxon>
        <taxon>Sordariomycetes</taxon>
        <taxon>Xylariomycetidae</taxon>
        <taxon>Xylariales</taxon>
        <taxon>Xylariales incertae sedis</taxon>
        <taxon>Monosporascus</taxon>
    </lineage>
</organism>
<comment type="caution">
    <text evidence="3">The sequence shown here is derived from an EMBL/GenBank/DDBJ whole genome shotgun (WGS) entry which is preliminary data.</text>
</comment>
<gene>
    <name evidence="3" type="ORF">DL764_010191</name>
</gene>
<dbReference type="InterPro" id="IPR036291">
    <property type="entry name" value="NAD(P)-bd_dom_sf"/>
</dbReference>
<name>A0A4Q4SVX4_9PEZI</name>
<dbReference type="STRING" id="155417.A0A4Q4SVX4"/>
<protein>
    <submittedName>
        <fullName evidence="3">Uncharacterized protein</fullName>
    </submittedName>
</protein>
<dbReference type="PANTHER" id="PTHR42760:SF37">
    <property type="entry name" value="CLAVALDEHYDE DEHYDROGENASE"/>
    <property type="match status" value="1"/>
</dbReference>
<keyword evidence="2" id="KW-0560">Oxidoreductase</keyword>